<evidence type="ECO:0000259" key="15">
    <source>
        <dbReference type="PROSITE" id="PS50011"/>
    </source>
</evidence>
<organism evidence="17 18">
    <name type="scientific">Albugo candida</name>
    <dbReference type="NCBI Taxonomy" id="65357"/>
    <lineage>
        <taxon>Eukaryota</taxon>
        <taxon>Sar</taxon>
        <taxon>Stramenopiles</taxon>
        <taxon>Oomycota</taxon>
        <taxon>Peronosporomycetes</taxon>
        <taxon>Albuginales</taxon>
        <taxon>Albuginaceae</taxon>
        <taxon>Albugo</taxon>
    </lineage>
</organism>
<keyword evidence="8" id="KW-0418">Kinase</keyword>
<evidence type="ECO:0000256" key="5">
    <source>
        <dbReference type="ARBA" id="ARBA00022723"/>
    </source>
</evidence>
<dbReference type="GO" id="GO:0004674">
    <property type="term" value="F:protein serine/threonine kinase activity"/>
    <property type="evidence" value="ECO:0007669"/>
    <property type="project" value="UniProtKB-KW"/>
</dbReference>
<dbReference type="Proteomes" id="UP000053237">
    <property type="component" value="Unassembled WGS sequence"/>
</dbReference>
<evidence type="ECO:0000256" key="4">
    <source>
        <dbReference type="ARBA" id="ARBA00022679"/>
    </source>
</evidence>
<evidence type="ECO:0000256" key="1">
    <source>
        <dbReference type="ARBA" id="ARBA00001946"/>
    </source>
</evidence>
<dbReference type="SMART" id="SM00220">
    <property type="entry name" value="S_TKc"/>
    <property type="match status" value="1"/>
</dbReference>
<keyword evidence="5" id="KW-0479">Metal-binding</keyword>
<keyword evidence="18" id="KW-1185">Reference proteome</keyword>
<dbReference type="PROSITE" id="PS00108">
    <property type="entry name" value="PROTEIN_KINASE_ST"/>
    <property type="match status" value="1"/>
</dbReference>
<comment type="catalytic activity">
    <reaction evidence="12">
        <text>L-threonyl-[protein] + ATP = O-phospho-L-threonyl-[protein] + ADP + H(+)</text>
        <dbReference type="Rhea" id="RHEA:46608"/>
        <dbReference type="Rhea" id="RHEA-COMP:11060"/>
        <dbReference type="Rhea" id="RHEA-COMP:11605"/>
        <dbReference type="ChEBI" id="CHEBI:15378"/>
        <dbReference type="ChEBI" id="CHEBI:30013"/>
        <dbReference type="ChEBI" id="CHEBI:30616"/>
        <dbReference type="ChEBI" id="CHEBI:61977"/>
        <dbReference type="ChEBI" id="CHEBI:456216"/>
        <dbReference type="EC" id="2.7.11.1"/>
    </reaction>
</comment>
<comment type="caution">
    <text evidence="17">The sequence shown here is derived from an EMBL/GenBank/DDBJ whole genome shotgun (WGS) entry which is preliminary data.</text>
</comment>
<comment type="similarity">
    <text evidence="11">Belongs to the protein kinase superfamily. Ser/Thr protein kinase family. CDPK subfamily.</text>
</comment>
<keyword evidence="7 14" id="KW-0547">Nucleotide-binding</keyword>
<keyword evidence="6" id="KW-0677">Repeat</keyword>
<feature type="domain" description="EF-hand" evidence="16">
    <location>
        <begin position="433"/>
        <end position="468"/>
    </location>
</feature>
<dbReference type="InterPro" id="IPR000719">
    <property type="entry name" value="Prot_kinase_dom"/>
</dbReference>
<evidence type="ECO:0000256" key="14">
    <source>
        <dbReference type="PROSITE-ProRule" id="PRU10141"/>
    </source>
</evidence>
<dbReference type="SUPFAM" id="SSF56112">
    <property type="entry name" value="Protein kinase-like (PK-like)"/>
    <property type="match status" value="1"/>
</dbReference>
<keyword evidence="4" id="KW-0808">Transferase</keyword>
<dbReference type="PROSITE" id="PS50222">
    <property type="entry name" value="EF_HAND_2"/>
    <property type="match status" value="1"/>
</dbReference>
<dbReference type="CDD" id="cd00051">
    <property type="entry name" value="EFh"/>
    <property type="match status" value="1"/>
</dbReference>
<proteinExistence type="inferred from homology"/>
<evidence type="ECO:0000313" key="18">
    <source>
        <dbReference type="Proteomes" id="UP000053237"/>
    </source>
</evidence>
<dbReference type="FunFam" id="1.10.510.10:FF:000571">
    <property type="entry name" value="Maternal embryonic leucine zipper kinase"/>
    <property type="match status" value="1"/>
</dbReference>
<accession>A0A024G6B2</accession>
<dbReference type="STRING" id="65357.A0A024G6B2"/>
<dbReference type="FunFam" id="3.30.200.20:FF:000315">
    <property type="entry name" value="Calcium-dependent protein kinase 3"/>
    <property type="match status" value="1"/>
</dbReference>
<dbReference type="EMBL" id="CAIX01000031">
    <property type="protein sequence ID" value="CCI42213.1"/>
    <property type="molecule type" value="Genomic_DNA"/>
</dbReference>
<feature type="domain" description="Protein kinase" evidence="15">
    <location>
        <begin position="32"/>
        <end position="288"/>
    </location>
</feature>
<evidence type="ECO:0000256" key="8">
    <source>
        <dbReference type="ARBA" id="ARBA00022777"/>
    </source>
</evidence>
<keyword evidence="9" id="KW-0106">Calcium</keyword>
<dbReference type="Gene3D" id="3.30.200.20">
    <property type="entry name" value="Phosphorylase Kinase, domain 1"/>
    <property type="match status" value="1"/>
</dbReference>
<dbReference type="PROSITE" id="PS00107">
    <property type="entry name" value="PROTEIN_KINASE_ATP"/>
    <property type="match status" value="1"/>
</dbReference>
<dbReference type="PROSITE" id="PS00018">
    <property type="entry name" value="EF_HAND_1"/>
    <property type="match status" value="1"/>
</dbReference>
<dbReference type="SMART" id="SM00054">
    <property type="entry name" value="EFh"/>
    <property type="match status" value="2"/>
</dbReference>
<sequence length="522" mass="59966">MGCVSSKEGLGQPNFFQRNLCLHRKEPVLQVYRIVDHLGKGAFGVVEKVEHIQTQRLYAMKTINIGGHKRSEFEKEIDILRGLHHPNIVRMLETFEDDRHFYIIMELAASGTVLLETVKTRGHAYDEDYTREIIRKLASVIQYLHSRFICHRDLKLENILLQDADQPELEIKLCDFGASTLFKMGVSMRKILGSVVYMAPEVLEGNYTHSCDLWSLGVIMFMLLSNKAPFFGSTEEELVENILQANYSFSDEVWTNVSAEAKSLIKKLLNPDPTTRYSASQVLIHPWIRSDTHRVKMQVYDVFIPRLKAFCQYSAFHRAALVAVAFCMPSGRTRQHCEVYNELNVAHNGILTLHEMQHAESLQRYSLDVEQIFQSLDQQRVNGVNLLEFVAATLNPEDISNDLFTRRAFGLFDRDNSKSVTDHDLLGLLGPHFDRAMCKEMIRRTDADNDGKVSYQDFTKMLQTPMSYLQRTKRMMRRSNSTGSQLNISKIEMELLENTQTLQPATEGVTDQRRYSIPLKLG</sequence>
<dbReference type="InterPro" id="IPR050205">
    <property type="entry name" value="CDPK_Ser/Thr_kinases"/>
</dbReference>
<evidence type="ECO:0000256" key="9">
    <source>
        <dbReference type="ARBA" id="ARBA00022837"/>
    </source>
</evidence>
<dbReference type="CDD" id="cd05117">
    <property type="entry name" value="STKc_CAMK"/>
    <property type="match status" value="1"/>
</dbReference>
<dbReference type="PANTHER" id="PTHR24349">
    <property type="entry name" value="SERINE/THREONINE-PROTEIN KINASE"/>
    <property type="match status" value="1"/>
</dbReference>
<dbReference type="Pfam" id="PF00069">
    <property type="entry name" value="Pkinase"/>
    <property type="match status" value="1"/>
</dbReference>
<dbReference type="AlphaFoldDB" id="A0A024G6B2"/>
<evidence type="ECO:0000256" key="11">
    <source>
        <dbReference type="ARBA" id="ARBA00024334"/>
    </source>
</evidence>
<dbReference type="Pfam" id="PF13499">
    <property type="entry name" value="EF-hand_7"/>
    <property type="match status" value="1"/>
</dbReference>
<name>A0A024G6B2_9STRA</name>
<dbReference type="Gene3D" id="1.10.238.10">
    <property type="entry name" value="EF-hand"/>
    <property type="match status" value="2"/>
</dbReference>
<dbReference type="InParanoid" id="A0A024G6B2"/>
<gene>
    <name evidence="17" type="ORF">BN9_029970</name>
</gene>
<evidence type="ECO:0000256" key="2">
    <source>
        <dbReference type="ARBA" id="ARBA00012513"/>
    </source>
</evidence>
<evidence type="ECO:0000256" key="7">
    <source>
        <dbReference type="ARBA" id="ARBA00022741"/>
    </source>
</evidence>
<evidence type="ECO:0000256" key="6">
    <source>
        <dbReference type="ARBA" id="ARBA00022737"/>
    </source>
</evidence>
<evidence type="ECO:0000256" key="12">
    <source>
        <dbReference type="ARBA" id="ARBA00047899"/>
    </source>
</evidence>
<evidence type="ECO:0000259" key="16">
    <source>
        <dbReference type="PROSITE" id="PS50222"/>
    </source>
</evidence>
<dbReference type="SUPFAM" id="SSF47473">
    <property type="entry name" value="EF-hand"/>
    <property type="match status" value="1"/>
</dbReference>
<keyword evidence="10 14" id="KW-0067">ATP-binding</keyword>
<dbReference type="GO" id="GO:0005524">
    <property type="term" value="F:ATP binding"/>
    <property type="evidence" value="ECO:0007669"/>
    <property type="project" value="UniProtKB-UniRule"/>
</dbReference>
<dbReference type="EC" id="2.7.11.1" evidence="2"/>
<dbReference type="InterPro" id="IPR011992">
    <property type="entry name" value="EF-hand-dom_pair"/>
</dbReference>
<dbReference type="GO" id="GO:0005509">
    <property type="term" value="F:calcium ion binding"/>
    <property type="evidence" value="ECO:0007669"/>
    <property type="project" value="InterPro"/>
</dbReference>
<evidence type="ECO:0000256" key="13">
    <source>
        <dbReference type="ARBA" id="ARBA00048679"/>
    </source>
</evidence>
<comment type="catalytic activity">
    <reaction evidence="13">
        <text>L-seryl-[protein] + ATP = O-phospho-L-seryl-[protein] + ADP + H(+)</text>
        <dbReference type="Rhea" id="RHEA:17989"/>
        <dbReference type="Rhea" id="RHEA-COMP:9863"/>
        <dbReference type="Rhea" id="RHEA-COMP:11604"/>
        <dbReference type="ChEBI" id="CHEBI:15378"/>
        <dbReference type="ChEBI" id="CHEBI:29999"/>
        <dbReference type="ChEBI" id="CHEBI:30616"/>
        <dbReference type="ChEBI" id="CHEBI:83421"/>
        <dbReference type="ChEBI" id="CHEBI:456216"/>
        <dbReference type="EC" id="2.7.11.1"/>
    </reaction>
</comment>
<protein>
    <recommendedName>
        <fullName evidence="2">non-specific serine/threonine protein kinase</fullName>
        <ecNumber evidence="2">2.7.11.1</ecNumber>
    </recommendedName>
</protein>
<keyword evidence="3" id="KW-0723">Serine/threonine-protein kinase</keyword>
<dbReference type="OrthoDB" id="40902at2759"/>
<dbReference type="PROSITE" id="PS50011">
    <property type="entry name" value="PROTEIN_KINASE_DOM"/>
    <property type="match status" value="1"/>
</dbReference>
<dbReference type="Gene3D" id="1.10.510.10">
    <property type="entry name" value="Transferase(Phosphotransferase) domain 1"/>
    <property type="match status" value="1"/>
</dbReference>
<dbReference type="InterPro" id="IPR002048">
    <property type="entry name" value="EF_hand_dom"/>
</dbReference>
<dbReference type="InterPro" id="IPR008271">
    <property type="entry name" value="Ser/Thr_kinase_AS"/>
</dbReference>
<dbReference type="InterPro" id="IPR018247">
    <property type="entry name" value="EF_Hand_1_Ca_BS"/>
</dbReference>
<feature type="binding site" evidence="14">
    <location>
        <position position="61"/>
    </location>
    <ligand>
        <name>ATP</name>
        <dbReference type="ChEBI" id="CHEBI:30616"/>
    </ligand>
</feature>
<dbReference type="InterPro" id="IPR011009">
    <property type="entry name" value="Kinase-like_dom_sf"/>
</dbReference>
<evidence type="ECO:0000256" key="10">
    <source>
        <dbReference type="ARBA" id="ARBA00022840"/>
    </source>
</evidence>
<evidence type="ECO:0000313" key="17">
    <source>
        <dbReference type="EMBL" id="CCI42213.1"/>
    </source>
</evidence>
<evidence type="ECO:0000256" key="3">
    <source>
        <dbReference type="ARBA" id="ARBA00022527"/>
    </source>
</evidence>
<dbReference type="InterPro" id="IPR017441">
    <property type="entry name" value="Protein_kinase_ATP_BS"/>
</dbReference>
<comment type="cofactor">
    <cofactor evidence="1">
        <name>Mg(2+)</name>
        <dbReference type="ChEBI" id="CHEBI:18420"/>
    </cofactor>
</comment>
<reference evidence="17 18" key="1">
    <citation type="submission" date="2012-05" db="EMBL/GenBank/DDBJ databases">
        <title>Recombination and specialization in a pathogen metapopulation.</title>
        <authorList>
            <person name="Gardiner A."/>
            <person name="Kemen E."/>
            <person name="Schultz-Larsen T."/>
            <person name="MacLean D."/>
            <person name="Van Oosterhout C."/>
            <person name="Jones J.D.G."/>
        </authorList>
    </citation>
    <scope>NUCLEOTIDE SEQUENCE [LARGE SCALE GENOMIC DNA]</scope>
    <source>
        <strain evidence="17 18">Ac Nc2</strain>
    </source>
</reference>